<feature type="transmembrane region" description="Helical" evidence="6">
    <location>
        <begin position="201"/>
        <end position="226"/>
    </location>
</feature>
<protein>
    <submittedName>
        <fullName evidence="7">ABC transporter permease</fullName>
    </submittedName>
</protein>
<dbReference type="PANTHER" id="PTHR32196:SF72">
    <property type="entry name" value="RIBOSE IMPORT PERMEASE PROTEIN RBSC"/>
    <property type="match status" value="1"/>
</dbReference>
<dbReference type="GO" id="GO:0022857">
    <property type="term" value="F:transmembrane transporter activity"/>
    <property type="evidence" value="ECO:0007669"/>
    <property type="project" value="InterPro"/>
</dbReference>
<reference evidence="7 8" key="1">
    <citation type="submission" date="2019-11" db="EMBL/GenBank/DDBJ databases">
        <title>Draft genome of Amycolatopsis RM579.</title>
        <authorList>
            <person name="Duangmal K."/>
            <person name="Mingma R."/>
        </authorList>
    </citation>
    <scope>NUCLEOTIDE SEQUENCE [LARGE SCALE GENOMIC DNA]</scope>
    <source>
        <strain evidence="7 8">RM579</strain>
    </source>
</reference>
<dbReference type="CDD" id="cd06579">
    <property type="entry name" value="TM_PBP1_transp_AraH_like"/>
    <property type="match status" value="1"/>
</dbReference>
<dbReference type="InterPro" id="IPR001851">
    <property type="entry name" value="ABC_transp_permease"/>
</dbReference>
<feature type="transmembrane region" description="Helical" evidence="6">
    <location>
        <begin position="66"/>
        <end position="86"/>
    </location>
</feature>
<evidence type="ECO:0000313" key="8">
    <source>
        <dbReference type="Proteomes" id="UP000440096"/>
    </source>
</evidence>
<evidence type="ECO:0000256" key="1">
    <source>
        <dbReference type="ARBA" id="ARBA00004651"/>
    </source>
</evidence>
<feature type="transmembrane region" description="Helical" evidence="6">
    <location>
        <begin position="38"/>
        <end position="59"/>
    </location>
</feature>
<feature type="transmembrane region" description="Helical" evidence="6">
    <location>
        <begin position="157"/>
        <end position="180"/>
    </location>
</feature>
<feature type="transmembrane region" description="Helical" evidence="6">
    <location>
        <begin position="119"/>
        <end position="137"/>
    </location>
</feature>
<comment type="subcellular location">
    <subcellularLocation>
        <location evidence="1">Cell membrane</location>
        <topology evidence="1">Multi-pass membrane protein</topology>
    </subcellularLocation>
</comment>
<proteinExistence type="predicted"/>
<sequence>MTSQTLGRTTRAYGVQAGVLVATVVFLALTVPDFTPSSAVFGTLDGIALIGIAGAGVAVTMIAGELDLSIGSMAALAGVVAIRAGGLGLVPAIALGTATGLVFGLGQGLLIAWLRISSLVVTVGSLIGLSGIALLLAGERPIGLAQLTTTDPLLRQWWLLTPATLTGVAVLVLLGVFLAFTRWGREIYAIGGARQEARAAGVPVTGALTLAFGISGACAGLSGALACLQGASADPRGFTTLLLGAVSACLIGGVSLYGGRGNAVNVVLGVVILGVVSAGATAAGAPTYVTGLVTGALLLLVVGMQFVMDRTVAVRRLHAARARNATAFLGGEQ</sequence>
<accession>A0A6N7Z425</accession>
<keyword evidence="8" id="KW-1185">Reference proteome</keyword>
<comment type="caution">
    <text evidence="7">The sequence shown here is derived from an EMBL/GenBank/DDBJ whole genome shotgun (WGS) entry which is preliminary data.</text>
</comment>
<feature type="transmembrane region" description="Helical" evidence="6">
    <location>
        <begin position="12"/>
        <end position="32"/>
    </location>
</feature>
<dbReference type="OrthoDB" id="3468954at2"/>
<dbReference type="RefSeq" id="WP_154757319.1">
    <property type="nucleotide sequence ID" value="NZ_WMBA01000018.1"/>
</dbReference>
<keyword evidence="2" id="KW-1003">Cell membrane</keyword>
<feature type="transmembrane region" description="Helical" evidence="6">
    <location>
        <begin position="288"/>
        <end position="308"/>
    </location>
</feature>
<dbReference type="AlphaFoldDB" id="A0A6N7Z425"/>
<evidence type="ECO:0000256" key="2">
    <source>
        <dbReference type="ARBA" id="ARBA00022475"/>
    </source>
</evidence>
<feature type="transmembrane region" description="Helical" evidence="6">
    <location>
        <begin position="92"/>
        <end position="112"/>
    </location>
</feature>
<evidence type="ECO:0000256" key="4">
    <source>
        <dbReference type="ARBA" id="ARBA00022989"/>
    </source>
</evidence>
<evidence type="ECO:0000256" key="5">
    <source>
        <dbReference type="ARBA" id="ARBA00023136"/>
    </source>
</evidence>
<organism evidence="7 8">
    <name type="scientific">Amycolatopsis pithecellobii</name>
    <dbReference type="NCBI Taxonomy" id="664692"/>
    <lineage>
        <taxon>Bacteria</taxon>
        <taxon>Bacillati</taxon>
        <taxon>Actinomycetota</taxon>
        <taxon>Actinomycetes</taxon>
        <taxon>Pseudonocardiales</taxon>
        <taxon>Pseudonocardiaceae</taxon>
        <taxon>Amycolatopsis</taxon>
    </lineage>
</organism>
<name>A0A6N7Z425_9PSEU</name>
<dbReference type="EMBL" id="WMBA01000018">
    <property type="protein sequence ID" value="MTD55111.1"/>
    <property type="molecule type" value="Genomic_DNA"/>
</dbReference>
<evidence type="ECO:0000313" key="7">
    <source>
        <dbReference type="EMBL" id="MTD55111.1"/>
    </source>
</evidence>
<dbReference type="Pfam" id="PF02653">
    <property type="entry name" value="BPD_transp_2"/>
    <property type="match status" value="1"/>
</dbReference>
<evidence type="ECO:0000256" key="6">
    <source>
        <dbReference type="SAM" id="Phobius"/>
    </source>
</evidence>
<feature type="transmembrane region" description="Helical" evidence="6">
    <location>
        <begin position="264"/>
        <end position="282"/>
    </location>
</feature>
<dbReference type="Proteomes" id="UP000440096">
    <property type="component" value="Unassembled WGS sequence"/>
</dbReference>
<evidence type="ECO:0000256" key="3">
    <source>
        <dbReference type="ARBA" id="ARBA00022692"/>
    </source>
</evidence>
<dbReference type="PANTHER" id="PTHR32196">
    <property type="entry name" value="ABC TRANSPORTER PERMEASE PROTEIN YPHD-RELATED-RELATED"/>
    <property type="match status" value="1"/>
</dbReference>
<keyword evidence="4 6" id="KW-1133">Transmembrane helix</keyword>
<keyword evidence="3 6" id="KW-0812">Transmembrane</keyword>
<feature type="transmembrane region" description="Helical" evidence="6">
    <location>
        <begin position="238"/>
        <end position="257"/>
    </location>
</feature>
<keyword evidence="5 6" id="KW-0472">Membrane</keyword>
<gene>
    <name evidence="7" type="ORF">GKO32_14135</name>
</gene>
<dbReference type="GO" id="GO:0005886">
    <property type="term" value="C:plasma membrane"/>
    <property type="evidence" value="ECO:0007669"/>
    <property type="project" value="UniProtKB-SubCell"/>
</dbReference>